<dbReference type="WBParaSite" id="L893_g14091.t1">
    <property type="protein sequence ID" value="L893_g14091.t1"/>
    <property type="gene ID" value="L893_g14091"/>
</dbReference>
<proteinExistence type="predicted"/>
<dbReference type="CDD" id="cd02955">
    <property type="entry name" value="SSP411"/>
    <property type="match status" value="1"/>
</dbReference>
<dbReference type="Gene3D" id="3.40.30.10">
    <property type="entry name" value="Glutaredoxin"/>
    <property type="match status" value="1"/>
</dbReference>
<dbReference type="Pfam" id="PF03190">
    <property type="entry name" value="Thioredox_DsbH"/>
    <property type="match status" value="1"/>
</dbReference>
<dbReference type="GO" id="GO:0005975">
    <property type="term" value="P:carbohydrate metabolic process"/>
    <property type="evidence" value="ECO:0007669"/>
    <property type="project" value="InterPro"/>
</dbReference>
<dbReference type="PIRSF" id="PIRSF006402">
    <property type="entry name" value="UCP006402_thioredoxin"/>
    <property type="match status" value="1"/>
</dbReference>
<dbReference type="PANTHER" id="PTHR42899">
    <property type="entry name" value="SPERMATOGENESIS-ASSOCIATED PROTEIN 20"/>
    <property type="match status" value="1"/>
</dbReference>
<dbReference type="AlphaFoldDB" id="A0A1I7Y9F2"/>
<dbReference type="InterPro" id="IPR012341">
    <property type="entry name" value="6hp_glycosidase-like_sf"/>
</dbReference>
<sequence length="766" mass="86607">MIGASRRCVPPLATSFRLQRFRLWRTNRFSLTANFFRMASTKQSNRLINERSPYLLQHSTNPVNWFPWGQEAFDEAKRRNCVVLLSVGYSTCHWCHVMEHESFENEEIAKILNENFVSIKVDREERPDVDKLYMTFIQAVTGSGGWPMNVFLTPDLQPITGGTYFPPDDNFGRTGFASILKMIAEQWKENETTVKDQGKRLEQALKKGLATKQTDLPTVDTVIKGCFGSLENSFDAERGGFGTAPKFPKCVDLDFLLTLFATEKDTPRGDQSKIMLAKTLEAISLGGIHDHIGKGFHRYSVDATWHVPHFEKMLYDQGQLLSVYSKFAQLTGKHTDIVEDIVDYVTTNLMHKEGGFFSAEDADSYPTEGSPKKKEGAFCVWTKADIVRLLGGKSCCGGKQYLSEVFCKYFTVLEEGNAPPYTDPHDELKNQNILIMKSTHEQQAKELGITEDELAQAIQRANAILREERAKRPKPHRDEKILTGWNALMISGLCSAAMALPQRKQEYLTIAKNALKFVKTHLLNESGQLLRSAYGNGDGEVFQTVQPITAFADDYALLIQALLDLYEVNDNEEMVKWAFELQVEMDHLFWDEEQKAGYFNSRLDDASILIRMMEEQDGAEPCINSVAATNLIRLSRLLDRQEFYVRAMDIFKGQGERLAKYSFVLAKMCTALVSTVSSVEFVVIGPKDDEFVKEALDLVRSKYIPYRTVIHVDPTDFEGTWLANNNRSLNSYVDGYSKPSVHVCQGTVCGLPLMDMSALKSKLASM</sequence>
<reference evidence="3" key="1">
    <citation type="submission" date="2016-11" db="UniProtKB">
        <authorList>
            <consortium name="WormBaseParasite"/>
        </authorList>
    </citation>
    <scope>IDENTIFICATION</scope>
</reference>
<evidence type="ECO:0000259" key="1">
    <source>
        <dbReference type="Pfam" id="PF03190"/>
    </source>
</evidence>
<feature type="domain" description="Spermatogenesis-associated protein 20-like TRX" evidence="1">
    <location>
        <begin position="45"/>
        <end position="205"/>
    </location>
</feature>
<dbReference type="Proteomes" id="UP000095287">
    <property type="component" value="Unplaced"/>
</dbReference>
<dbReference type="InterPro" id="IPR004879">
    <property type="entry name" value="Ssp411-like_TRX"/>
</dbReference>
<dbReference type="SUPFAM" id="SSF52833">
    <property type="entry name" value="Thioredoxin-like"/>
    <property type="match status" value="1"/>
</dbReference>
<evidence type="ECO:0000313" key="2">
    <source>
        <dbReference type="Proteomes" id="UP000095287"/>
    </source>
</evidence>
<evidence type="ECO:0000313" key="3">
    <source>
        <dbReference type="WBParaSite" id="L893_g14091.t1"/>
    </source>
</evidence>
<dbReference type="InterPro" id="IPR024705">
    <property type="entry name" value="Ssp411"/>
</dbReference>
<accession>A0A1I7Y9F2</accession>
<name>A0A1I7Y9F2_9BILA</name>
<keyword evidence="2" id="KW-1185">Reference proteome</keyword>
<dbReference type="InterPro" id="IPR036249">
    <property type="entry name" value="Thioredoxin-like_sf"/>
</dbReference>
<dbReference type="InterPro" id="IPR008928">
    <property type="entry name" value="6-hairpin_glycosidase_sf"/>
</dbReference>
<organism evidence="2 3">
    <name type="scientific">Steinernema glaseri</name>
    <dbReference type="NCBI Taxonomy" id="37863"/>
    <lineage>
        <taxon>Eukaryota</taxon>
        <taxon>Metazoa</taxon>
        <taxon>Ecdysozoa</taxon>
        <taxon>Nematoda</taxon>
        <taxon>Chromadorea</taxon>
        <taxon>Rhabditida</taxon>
        <taxon>Tylenchina</taxon>
        <taxon>Panagrolaimomorpha</taxon>
        <taxon>Strongyloidoidea</taxon>
        <taxon>Steinernematidae</taxon>
        <taxon>Steinernema</taxon>
    </lineage>
</organism>
<dbReference type="SUPFAM" id="SSF48208">
    <property type="entry name" value="Six-hairpin glycosidases"/>
    <property type="match status" value="1"/>
</dbReference>
<protein>
    <submittedName>
        <fullName evidence="3">Thioredox_DsbH domain-containing protein</fullName>
    </submittedName>
</protein>
<dbReference type="Gene3D" id="1.50.10.10">
    <property type="match status" value="1"/>
</dbReference>
<dbReference type="PANTHER" id="PTHR42899:SF1">
    <property type="entry name" value="SPERMATOGENESIS-ASSOCIATED PROTEIN 20"/>
    <property type="match status" value="1"/>
</dbReference>